<keyword evidence="2" id="KW-1185">Reference proteome</keyword>
<protein>
    <submittedName>
        <fullName evidence="1">Uncharacterized protein</fullName>
    </submittedName>
</protein>
<evidence type="ECO:0000313" key="2">
    <source>
        <dbReference type="Proteomes" id="UP000632766"/>
    </source>
</evidence>
<reference evidence="1 2" key="1">
    <citation type="journal article" date="2021" name="Int. J. Syst. Evol. Microbiol.">
        <title>Amazonocrinis nigriterrae gen. nov., sp. nov., Atlanticothrix silvestris gen. nov., sp. nov. and Dendronalium phyllosphericum gen. nov., sp. nov., nostocacean cyanobacteria from Brazilian environments.</title>
        <authorList>
            <person name="Alvarenga D.O."/>
            <person name="Andreote A.P.D."/>
            <person name="Branco L.H.Z."/>
            <person name="Delbaje E."/>
            <person name="Cruz R.B."/>
            <person name="Varani A.M."/>
            <person name="Fiore M.F."/>
        </authorList>
    </citation>
    <scope>NUCLEOTIDE SEQUENCE [LARGE SCALE GENOMIC DNA]</scope>
    <source>
        <strain evidence="1 2">CENA67</strain>
    </source>
</reference>
<sequence length="48" mass="5685">MQTWSITVVWRTQAVVGGRSRKGKTQQKARDTDMKRHHLFYSIQCLFC</sequence>
<proteinExistence type="predicted"/>
<evidence type="ECO:0000313" key="1">
    <source>
        <dbReference type="EMBL" id="MBH8565204.1"/>
    </source>
</evidence>
<organism evidence="1 2">
    <name type="scientific">Amazonocrinis nigriterrae CENA67</name>
    <dbReference type="NCBI Taxonomy" id="2794033"/>
    <lineage>
        <taxon>Bacteria</taxon>
        <taxon>Bacillati</taxon>
        <taxon>Cyanobacteriota</taxon>
        <taxon>Cyanophyceae</taxon>
        <taxon>Nostocales</taxon>
        <taxon>Nostocaceae</taxon>
        <taxon>Amazonocrinis</taxon>
        <taxon>Amazonocrinis nigriterrae</taxon>
    </lineage>
</organism>
<gene>
    <name evidence="1" type="ORF">I8748_23975</name>
</gene>
<comment type="caution">
    <text evidence="1">The sequence shown here is derived from an EMBL/GenBank/DDBJ whole genome shotgun (WGS) entry which is preliminary data.</text>
</comment>
<dbReference type="RefSeq" id="WP_198127007.1">
    <property type="nucleotide sequence ID" value="NZ_JAECZC010000056.1"/>
</dbReference>
<dbReference type="EMBL" id="JAECZC010000056">
    <property type="protein sequence ID" value="MBH8565204.1"/>
    <property type="molecule type" value="Genomic_DNA"/>
</dbReference>
<accession>A0A8J7L957</accession>
<dbReference type="AlphaFoldDB" id="A0A8J7L957"/>
<name>A0A8J7L957_9NOST</name>
<dbReference type="Proteomes" id="UP000632766">
    <property type="component" value="Unassembled WGS sequence"/>
</dbReference>